<dbReference type="STRING" id="765915.A0A1Y2HZU1"/>
<evidence type="ECO:0000256" key="1">
    <source>
        <dbReference type="RuleBase" id="RU365079"/>
    </source>
</evidence>
<keyword evidence="1" id="KW-0496">Mitochondrion</keyword>
<proteinExistence type="inferred from homology"/>
<dbReference type="SUPFAM" id="SSF56784">
    <property type="entry name" value="HAD-like"/>
    <property type="match status" value="1"/>
</dbReference>
<dbReference type="Gene3D" id="3.40.50.1000">
    <property type="entry name" value="HAD superfamily/HAD-like"/>
    <property type="match status" value="1"/>
</dbReference>
<dbReference type="InterPro" id="IPR050365">
    <property type="entry name" value="TIM50"/>
</dbReference>
<comment type="similarity">
    <text evidence="1">Belongs to the TIM50 family.</text>
</comment>
<dbReference type="InterPro" id="IPR036412">
    <property type="entry name" value="HAD-like_sf"/>
</dbReference>
<sequence>MTTNSTKVTTIKFAATAHRGQLCRERLLDRFTPTLPTVLETVPIPRPMYWIRRPGPNDLVTRPCRSPHQRQPSVVAAVRPHPLHAPGHGGHAQKLEPAEEAVDEDDARTIVEAGMPWRLAWPRKRKFMPDFHHLTGKVKIETKSRTYDVSLTAWRLFADDFTMRWIQVTLGASVRADSPTSTQSAGTSTLVPASMLHSPLVAKPFLVLDMDETLIHSVSMCAQGKSVPGADFTIAAANLWVKERVDRFSVLVRSGAVDFLRRVAQCYAVVVYTAGTQPYADAILNVVDPGNKDLSGRLYQDSCAPSLYSKDLTKVCGDLSRVIIVDNAAKSFGKQAGNGLLISSWYQNPVDQELERLADFLLLHKNAVDVRLAAMLWRPSVNSPPSVTRWEHWRRVGAAQSISSMFLLHIRCLLSHF</sequence>
<comment type="subunit">
    <text evidence="1">Component of the TIM23 complex.</text>
</comment>
<gene>
    <name evidence="3" type="ORF">BCR44DRAFT_1457559</name>
</gene>
<comment type="caution">
    <text evidence="3">The sequence shown here is derived from an EMBL/GenBank/DDBJ whole genome shotgun (WGS) entry which is preliminary data.</text>
</comment>
<dbReference type="OrthoDB" id="277011at2759"/>
<dbReference type="InterPro" id="IPR004274">
    <property type="entry name" value="FCP1_dom"/>
</dbReference>
<dbReference type="Proteomes" id="UP000193411">
    <property type="component" value="Unassembled WGS sequence"/>
</dbReference>
<dbReference type="AlphaFoldDB" id="A0A1Y2HZU1"/>
<dbReference type="CDD" id="cd07521">
    <property type="entry name" value="HAD_FCP1-like"/>
    <property type="match status" value="1"/>
</dbReference>
<keyword evidence="1" id="KW-0653">Protein transport</keyword>
<evidence type="ECO:0000313" key="3">
    <source>
        <dbReference type="EMBL" id="ORZ40127.1"/>
    </source>
</evidence>
<keyword evidence="4" id="KW-1185">Reference proteome</keyword>
<dbReference type="PROSITE" id="PS50969">
    <property type="entry name" value="FCP1"/>
    <property type="match status" value="1"/>
</dbReference>
<feature type="domain" description="FCP1 homology" evidence="2">
    <location>
        <begin position="199"/>
        <end position="364"/>
    </location>
</feature>
<evidence type="ECO:0000259" key="2">
    <source>
        <dbReference type="PROSITE" id="PS50969"/>
    </source>
</evidence>
<dbReference type="GO" id="GO:0015031">
    <property type="term" value="P:protein transport"/>
    <property type="evidence" value="ECO:0007669"/>
    <property type="project" value="UniProtKB-KW"/>
</dbReference>
<dbReference type="InterPro" id="IPR023214">
    <property type="entry name" value="HAD_sf"/>
</dbReference>
<organism evidence="3 4">
    <name type="scientific">Catenaria anguillulae PL171</name>
    <dbReference type="NCBI Taxonomy" id="765915"/>
    <lineage>
        <taxon>Eukaryota</taxon>
        <taxon>Fungi</taxon>
        <taxon>Fungi incertae sedis</taxon>
        <taxon>Blastocladiomycota</taxon>
        <taxon>Blastocladiomycetes</taxon>
        <taxon>Blastocladiales</taxon>
        <taxon>Catenariaceae</taxon>
        <taxon>Catenaria</taxon>
    </lineage>
</organism>
<dbReference type="EMBL" id="MCFL01000003">
    <property type="protein sequence ID" value="ORZ40127.1"/>
    <property type="molecule type" value="Genomic_DNA"/>
</dbReference>
<comment type="function">
    <text evidence="1">Essential component of the TIM23 complex, a complex that mediates the translocation of transit peptide-containing proteins across the mitochondrial inner membrane.</text>
</comment>
<reference evidence="3 4" key="1">
    <citation type="submission" date="2016-07" db="EMBL/GenBank/DDBJ databases">
        <title>Pervasive Adenine N6-methylation of Active Genes in Fungi.</title>
        <authorList>
            <consortium name="DOE Joint Genome Institute"/>
            <person name="Mondo S.J."/>
            <person name="Dannebaum R.O."/>
            <person name="Kuo R.C."/>
            <person name="Labutti K."/>
            <person name="Haridas S."/>
            <person name="Kuo A."/>
            <person name="Salamov A."/>
            <person name="Ahrendt S.R."/>
            <person name="Lipzen A."/>
            <person name="Sullivan W."/>
            <person name="Andreopoulos W.B."/>
            <person name="Clum A."/>
            <person name="Lindquist E."/>
            <person name="Daum C."/>
            <person name="Ramamoorthy G.K."/>
            <person name="Gryganskyi A."/>
            <person name="Culley D."/>
            <person name="Magnuson J.K."/>
            <person name="James T.Y."/>
            <person name="O'Malley M.A."/>
            <person name="Stajich J.E."/>
            <person name="Spatafora J.W."/>
            <person name="Visel A."/>
            <person name="Grigoriev I.V."/>
        </authorList>
    </citation>
    <scope>NUCLEOTIDE SEQUENCE [LARGE SCALE GENOMIC DNA]</scope>
    <source>
        <strain evidence="3 4">PL171</strain>
    </source>
</reference>
<keyword evidence="1" id="KW-0811">Translocation</keyword>
<keyword evidence="1" id="KW-0809">Transit peptide</keyword>
<dbReference type="SMART" id="SM00577">
    <property type="entry name" value="CPDc"/>
    <property type="match status" value="1"/>
</dbReference>
<keyword evidence="1" id="KW-0813">Transport</keyword>
<comment type="subcellular location">
    <subcellularLocation>
        <location evidence="1">Mitochondrion inner membrane</location>
        <topology evidence="1">Single-pass membrane protein</topology>
    </subcellularLocation>
</comment>
<dbReference type="Pfam" id="PF03031">
    <property type="entry name" value="NIF"/>
    <property type="match status" value="1"/>
</dbReference>
<name>A0A1Y2HZU1_9FUNG</name>
<dbReference type="PANTHER" id="PTHR12210">
    <property type="entry name" value="DULLARD PROTEIN PHOSPHATASE"/>
    <property type="match status" value="1"/>
</dbReference>
<accession>A0A1Y2HZU1</accession>
<evidence type="ECO:0000313" key="4">
    <source>
        <dbReference type="Proteomes" id="UP000193411"/>
    </source>
</evidence>
<protein>
    <recommendedName>
        <fullName evidence="1">Mitochondrial import inner membrane translocase subunit TIM50</fullName>
    </recommendedName>
</protein>
<dbReference type="GO" id="GO:0005744">
    <property type="term" value="C:TIM23 mitochondrial import inner membrane translocase complex"/>
    <property type="evidence" value="ECO:0007669"/>
    <property type="project" value="UniProtKB-UniRule"/>
</dbReference>